<organism evidence="3 4">
    <name type="scientific">Ladona fulva</name>
    <name type="common">Scarce chaser dragonfly</name>
    <name type="synonym">Libellula fulva</name>
    <dbReference type="NCBI Taxonomy" id="123851"/>
    <lineage>
        <taxon>Eukaryota</taxon>
        <taxon>Metazoa</taxon>
        <taxon>Ecdysozoa</taxon>
        <taxon>Arthropoda</taxon>
        <taxon>Hexapoda</taxon>
        <taxon>Insecta</taxon>
        <taxon>Pterygota</taxon>
        <taxon>Palaeoptera</taxon>
        <taxon>Odonata</taxon>
        <taxon>Epiprocta</taxon>
        <taxon>Anisoptera</taxon>
        <taxon>Libelluloidea</taxon>
        <taxon>Libellulidae</taxon>
        <taxon>Ladona</taxon>
    </lineage>
</organism>
<gene>
    <name evidence="3" type="ORF">J437_LFUL000556</name>
</gene>
<keyword evidence="1" id="KW-0175">Coiled coil</keyword>
<comment type="caution">
    <text evidence="3">The sequence shown here is derived from an EMBL/GenBank/DDBJ whole genome shotgun (WGS) entry which is preliminary data.</text>
</comment>
<protein>
    <submittedName>
        <fullName evidence="3">Uncharacterized protein</fullName>
    </submittedName>
</protein>
<reference evidence="3" key="1">
    <citation type="submission" date="2013-04" db="EMBL/GenBank/DDBJ databases">
        <authorList>
            <person name="Qu J."/>
            <person name="Murali S.C."/>
            <person name="Bandaranaike D."/>
            <person name="Bellair M."/>
            <person name="Blankenburg K."/>
            <person name="Chao H."/>
            <person name="Dinh H."/>
            <person name="Doddapaneni H."/>
            <person name="Downs B."/>
            <person name="Dugan-Rocha S."/>
            <person name="Elkadiri S."/>
            <person name="Gnanaolivu R.D."/>
            <person name="Hernandez B."/>
            <person name="Javaid M."/>
            <person name="Jayaseelan J.C."/>
            <person name="Lee S."/>
            <person name="Li M."/>
            <person name="Ming W."/>
            <person name="Munidasa M."/>
            <person name="Muniz J."/>
            <person name="Nguyen L."/>
            <person name="Ongeri F."/>
            <person name="Osuji N."/>
            <person name="Pu L.-L."/>
            <person name="Puazo M."/>
            <person name="Qu C."/>
            <person name="Quiroz J."/>
            <person name="Raj R."/>
            <person name="Weissenberger G."/>
            <person name="Xin Y."/>
            <person name="Zou X."/>
            <person name="Han Y."/>
            <person name="Richards S."/>
            <person name="Worley K."/>
            <person name="Muzny D."/>
            <person name="Gibbs R."/>
        </authorList>
    </citation>
    <scope>NUCLEOTIDE SEQUENCE</scope>
    <source>
        <strain evidence="3">Sampled in the wild</strain>
    </source>
</reference>
<name>A0A8K0JVK1_LADFU</name>
<evidence type="ECO:0000313" key="4">
    <source>
        <dbReference type="Proteomes" id="UP000792457"/>
    </source>
</evidence>
<feature type="coiled-coil region" evidence="1">
    <location>
        <begin position="112"/>
        <end position="139"/>
    </location>
</feature>
<feature type="non-terminal residue" evidence="3">
    <location>
        <position position="191"/>
    </location>
</feature>
<dbReference type="Proteomes" id="UP000792457">
    <property type="component" value="Unassembled WGS sequence"/>
</dbReference>
<evidence type="ECO:0000313" key="3">
    <source>
        <dbReference type="EMBL" id="KAG8223134.1"/>
    </source>
</evidence>
<keyword evidence="4" id="KW-1185">Reference proteome</keyword>
<dbReference type="EMBL" id="KZ308153">
    <property type="protein sequence ID" value="KAG8223134.1"/>
    <property type="molecule type" value="Genomic_DNA"/>
</dbReference>
<proteinExistence type="predicted"/>
<evidence type="ECO:0000256" key="2">
    <source>
        <dbReference type="SAM" id="MobiDB-lite"/>
    </source>
</evidence>
<reference evidence="3" key="2">
    <citation type="submission" date="2017-10" db="EMBL/GenBank/DDBJ databases">
        <title>Ladona fulva Genome sequencing and assembly.</title>
        <authorList>
            <person name="Murali S."/>
            <person name="Richards S."/>
            <person name="Bandaranaike D."/>
            <person name="Bellair M."/>
            <person name="Blankenburg K."/>
            <person name="Chao H."/>
            <person name="Dinh H."/>
            <person name="Doddapaneni H."/>
            <person name="Dugan-Rocha S."/>
            <person name="Elkadiri S."/>
            <person name="Gnanaolivu R."/>
            <person name="Hernandez B."/>
            <person name="Skinner E."/>
            <person name="Javaid M."/>
            <person name="Lee S."/>
            <person name="Li M."/>
            <person name="Ming W."/>
            <person name="Munidasa M."/>
            <person name="Muniz J."/>
            <person name="Nguyen L."/>
            <person name="Hughes D."/>
            <person name="Osuji N."/>
            <person name="Pu L.-L."/>
            <person name="Puazo M."/>
            <person name="Qu C."/>
            <person name="Quiroz J."/>
            <person name="Raj R."/>
            <person name="Weissenberger G."/>
            <person name="Xin Y."/>
            <person name="Zou X."/>
            <person name="Han Y."/>
            <person name="Worley K."/>
            <person name="Muzny D."/>
            <person name="Gibbs R."/>
        </authorList>
    </citation>
    <scope>NUCLEOTIDE SEQUENCE</scope>
    <source>
        <strain evidence="3">Sampled in the wild</strain>
    </source>
</reference>
<accession>A0A8K0JVK1</accession>
<feature type="region of interest" description="Disordered" evidence="2">
    <location>
        <begin position="55"/>
        <end position="103"/>
    </location>
</feature>
<dbReference type="AlphaFoldDB" id="A0A8K0JVK1"/>
<sequence>MESVHVFPTHCLSVIQRPCIFSRLTVAFRKLCLAVVHFFLPPRIQAAPTTFSPCYEPLPNPRTGDSSPPSPPLNNSGGGILQSSQEAGEQQLANSQESESEEELSGVLGYYGEEFKMLLRRQELEMEALRRKHQEEIELFQSGRMRMTCLPVYQQDLPQRTLSTFTVHNQHMSPSPVFVCPSLPRNTEGRE</sequence>
<evidence type="ECO:0000256" key="1">
    <source>
        <dbReference type="SAM" id="Coils"/>
    </source>
</evidence>